<feature type="transmembrane region" description="Helical" evidence="9">
    <location>
        <begin position="394"/>
        <end position="417"/>
    </location>
</feature>
<dbReference type="STRING" id="407022.SAMN05661044_00832"/>
<dbReference type="NCBIfam" id="TIGR00914">
    <property type="entry name" value="2A0601"/>
    <property type="match status" value="1"/>
</dbReference>
<dbReference type="GO" id="GO:0015562">
    <property type="term" value="F:efflux transmembrane transporter activity"/>
    <property type="evidence" value="ECO:0007669"/>
    <property type="project" value="InterPro"/>
</dbReference>
<dbReference type="OrthoDB" id="9760604at2"/>
<feature type="transmembrane region" description="Helical" evidence="9">
    <location>
        <begin position="368"/>
        <end position="388"/>
    </location>
</feature>
<feature type="transmembrane region" description="Helical" evidence="9">
    <location>
        <begin position="971"/>
        <end position="992"/>
    </location>
</feature>
<evidence type="ECO:0000313" key="10">
    <source>
        <dbReference type="EMBL" id="SEK65887.1"/>
    </source>
</evidence>
<dbReference type="Gene3D" id="3.30.70.1440">
    <property type="entry name" value="Multidrug efflux transporter AcrB pore domain"/>
    <property type="match status" value="1"/>
</dbReference>
<evidence type="ECO:0000256" key="9">
    <source>
        <dbReference type="SAM" id="Phobius"/>
    </source>
</evidence>
<keyword evidence="8 9" id="KW-0472">Membrane</keyword>
<keyword evidence="11" id="KW-1185">Reference proteome</keyword>
<evidence type="ECO:0000256" key="2">
    <source>
        <dbReference type="ARBA" id="ARBA00007613"/>
    </source>
</evidence>
<dbReference type="Gene3D" id="1.20.1600.10">
    <property type="entry name" value="Outer membrane efflux proteins (OEP)"/>
    <property type="match status" value="1"/>
</dbReference>
<feature type="transmembrane region" description="Helical" evidence="9">
    <location>
        <begin position="450"/>
        <end position="469"/>
    </location>
</feature>
<feature type="transmembrane region" description="Helical" evidence="9">
    <location>
        <begin position="929"/>
        <end position="950"/>
    </location>
</feature>
<protein>
    <submittedName>
        <fullName evidence="10">Cobalt-zinc-cadmium resistance protein CzcA</fullName>
    </submittedName>
</protein>
<keyword evidence="5" id="KW-1003">Cell membrane</keyword>
<feature type="transmembrane region" description="Helical" evidence="9">
    <location>
        <begin position="874"/>
        <end position="893"/>
    </location>
</feature>
<feature type="transmembrane region" description="Helical" evidence="9">
    <location>
        <begin position="538"/>
        <end position="556"/>
    </location>
</feature>
<evidence type="ECO:0000256" key="8">
    <source>
        <dbReference type="ARBA" id="ARBA00023136"/>
    </source>
</evidence>
<dbReference type="InterPro" id="IPR004763">
    <property type="entry name" value="CusA-like"/>
</dbReference>
<evidence type="ECO:0000256" key="6">
    <source>
        <dbReference type="ARBA" id="ARBA00022692"/>
    </source>
</evidence>
<feature type="transmembrane region" description="Helical" evidence="9">
    <location>
        <begin position="345"/>
        <end position="361"/>
    </location>
</feature>
<feature type="transmembrane region" description="Helical" evidence="9">
    <location>
        <begin position="900"/>
        <end position="917"/>
    </location>
</feature>
<dbReference type="Gene3D" id="3.30.70.1320">
    <property type="entry name" value="Multidrug efflux transporter AcrB pore domain like"/>
    <property type="match status" value="1"/>
</dbReference>
<comment type="similarity">
    <text evidence="3">Belongs to the resistance-nodulation-cell division (RND) (TC 2.A.6) family.</text>
</comment>
<comment type="subcellular location">
    <subcellularLocation>
        <location evidence="1">Cell membrane</location>
        <topology evidence="1">Multi-pass membrane protein</topology>
    </subcellularLocation>
</comment>
<reference evidence="11" key="1">
    <citation type="submission" date="2016-10" db="EMBL/GenBank/DDBJ databases">
        <authorList>
            <person name="Varghese N."/>
            <person name="Submissions S."/>
        </authorList>
    </citation>
    <scope>NUCLEOTIDE SEQUENCE [LARGE SCALE GENOMIC DNA]</scope>
    <source>
        <strain evidence="11">DSM 18733</strain>
    </source>
</reference>
<dbReference type="SUPFAM" id="SSF56954">
    <property type="entry name" value="Outer membrane efflux proteins (OEP)"/>
    <property type="match status" value="1"/>
</dbReference>
<dbReference type="Pfam" id="PF02321">
    <property type="entry name" value="OEP"/>
    <property type="match status" value="1"/>
</dbReference>
<dbReference type="InterPro" id="IPR001036">
    <property type="entry name" value="Acrflvin-R"/>
</dbReference>
<dbReference type="PRINTS" id="PR00702">
    <property type="entry name" value="ACRIFLAVINRP"/>
</dbReference>
<sequence>MLNKIILFSIKNKLIVGVFTLALVGWGIWSASKLPIDALPDITNNQVQIITSTPSLAAQEVERSVTFPIEQSVATVPKLVEMRSISRFGLSVITVVFDESADIYWARQQISERLKGAQGQIPLEIGEPTLGPISTGLGEIYQYVIHPKPGSERKYSTTDLRTMQDWIVARQLYGTPGVAEVNGFGGILKQYEVAIKPDQLRAQRISIAEIFAALQNNNENTGGAYIDKKPNAYYIRSLGLANSLEDVGNIVIKKNNEGIPVLIKDVATPRFGGAVRYGALTYNGEREAVGGVVMMLKGSNSAEVVQSVKNRMITIQKSLPEDVVIEAYLDRTDLVTRAINTVRNNLIEGALIVIFVLVIFLGNLRAGFIVASAIPLSMLFALSLMNIFGVSANLMSLGAIDFGLIVDGAVIVVEATIHHLGLRKSIKTLSQSEMDNEVYESAVKIRTSAAFGEIIILMVYIPILTLSGIEGKMFRPMAQTVSFAIIGALILSMTYIPMMCALFLSKKPIVKKSFSDKMMVKIQHFYTPLLKGALRMKYGVLIATVLVFAGVAYLFSKMGAEFIPQLKEGDFAFQCVLPQGASLSQSIETSMKAARIIKSFDEVKMVVGKTGSAEVPTDPMPPEASDMMVILKDQQEWNSGRTYDQLAADMEEALKLLPGVYMEANQPIQMRFNELMTGIRQDVAVKIFGEDMDVLAAYSKRVAASIASIPGVSGVIPEPTTGLPQITVEYNYDQIARYGVTIKDLNTTLSTAFAGATAGLIYENERRFDLVVRLDSTAKQGIEDVQNLFVSIPGGGQVMLSQLANIAFKEGPAQISRDDAKRRIVVGFNVVGRDVQSVVDDIKAKLNADLKLPEGYFYTFGGQFENLQEAKSRLMIAVPIALAMIFTLLFFTFGSVKESILIFTAIPMSTIGGMLALELRGMPFSISAGVGFIALFGVAVLNGIVLISTFNQIKKSGHTNILRRILEGTSIRLRPVLMTATVASLGFLPMALSSGAGAEVQKPLATVVIGGLVSATFLTLFVIPILYFLFYSTGRKAITRMANSFIPIICLTVVGLTMIPKTTYAQQIAAEREIDLQAAIELALKNNPGLKEANLNVLQQSALEKTAFDPGNLAISIAQSPLEGVSPDNNIGVGQTFSFPTVYVRKTRLLKEQTNLERKRVDITSNELIKDVRVAFSNLLFANQSLVLWEKQDSILNEFLKIAGLRHKTGETSKTELLAATNRYRQLQLWKQQAQAYKVVALQEMKKLLNSEFIYDTPKKGRFKMELEKLTDTAFIKSNPLLLFAAQQLKLSEENLKVQRTSILPDITLGYQQQLIFANWNPEGIDKSYGQNTRIAGVSFGITIPVFNMNAQKARVKAAKLATEASTYNYEQTLMNMKTSYLQQLSYYRQLRSAVEFYESGGLEEANELISSSRLGYRKGEIDYIAYTQNIEQAFNTHLQYLETLNKYNQSIISLNYLIGK</sequence>
<dbReference type="RefSeq" id="WP_093318668.1">
    <property type="nucleotide sequence ID" value="NZ_FOAF01000001.1"/>
</dbReference>
<feature type="transmembrane region" description="Helical" evidence="9">
    <location>
        <begin position="481"/>
        <end position="504"/>
    </location>
</feature>
<name>A0A1H7IW24_OLID1</name>
<gene>
    <name evidence="10" type="ORF">SAMN05661044_00832</name>
</gene>
<evidence type="ECO:0000256" key="3">
    <source>
        <dbReference type="ARBA" id="ARBA00010942"/>
    </source>
</evidence>
<dbReference type="Pfam" id="PF00873">
    <property type="entry name" value="ACR_tran"/>
    <property type="match status" value="1"/>
</dbReference>
<dbReference type="SUPFAM" id="SSF82866">
    <property type="entry name" value="Multidrug efflux transporter AcrB transmembrane domain"/>
    <property type="match status" value="2"/>
</dbReference>
<dbReference type="PANTHER" id="PTHR32063:SF24">
    <property type="entry name" value="CATION EFFLUX SYSTEM (ACRB_ACRD_ACRF FAMILY)"/>
    <property type="match status" value="1"/>
</dbReference>
<keyword evidence="6 9" id="KW-0812">Transmembrane</keyword>
<feature type="transmembrane region" description="Helical" evidence="9">
    <location>
        <begin position="1042"/>
        <end position="1059"/>
    </location>
</feature>
<keyword evidence="7 9" id="KW-1133">Transmembrane helix</keyword>
<dbReference type="Gene3D" id="3.30.70.1430">
    <property type="entry name" value="Multidrug efflux transporter AcrB pore domain"/>
    <property type="match status" value="2"/>
</dbReference>
<evidence type="ECO:0000313" key="11">
    <source>
        <dbReference type="Proteomes" id="UP000199421"/>
    </source>
</evidence>
<feature type="transmembrane region" description="Helical" evidence="9">
    <location>
        <begin position="1004"/>
        <end position="1030"/>
    </location>
</feature>
<keyword evidence="4" id="KW-0813">Transport</keyword>
<dbReference type="EMBL" id="FOAF01000001">
    <property type="protein sequence ID" value="SEK65887.1"/>
    <property type="molecule type" value="Genomic_DNA"/>
</dbReference>
<dbReference type="InterPro" id="IPR027463">
    <property type="entry name" value="AcrB_DN_DC_subdom"/>
</dbReference>
<accession>A0A1H7IW24</accession>
<dbReference type="GO" id="GO:0005886">
    <property type="term" value="C:plasma membrane"/>
    <property type="evidence" value="ECO:0007669"/>
    <property type="project" value="UniProtKB-SubCell"/>
</dbReference>
<dbReference type="SUPFAM" id="SSF82714">
    <property type="entry name" value="Multidrug efflux transporter AcrB TolC docking domain, DN and DC subdomains"/>
    <property type="match status" value="2"/>
</dbReference>
<comment type="similarity">
    <text evidence="2">Belongs to the outer membrane factor (OMF) (TC 1.B.17) family.</text>
</comment>
<organism evidence="10 11">
    <name type="scientific">Olivibacter domesticus</name>
    <name type="common">Pseudosphingobacterium domesticum</name>
    <dbReference type="NCBI Taxonomy" id="407022"/>
    <lineage>
        <taxon>Bacteria</taxon>
        <taxon>Pseudomonadati</taxon>
        <taxon>Bacteroidota</taxon>
        <taxon>Sphingobacteriia</taxon>
        <taxon>Sphingobacteriales</taxon>
        <taxon>Sphingobacteriaceae</taxon>
        <taxon>Olivibacter</taxon>
    </lineage>
</organism>
<dbReference type="Proteomes" id="UP000199421">
    <property type="component" value="Unassembled WGS sequence"/>
</dbReference>
<evidence type="ECO:0000256" key="4">
    <source>
        <dbReference type="ARBA" id="ARBA00022448"/>
    </source>
</evidence>
<dbReference type="Gene3D" id="1.20.1640.10">
    <property type="entry name" value="Multidrug efflux transporter AcrB transmembrane domain"/>
    <property type="match status" value="2"/>
</dbReference>
<dbReference type="InterPro" id="IPR003423">
    <property type="entry name" value="OMP_efflux"/>
</dbReference>
<dbReference type="PANTHER" id="PTHR32063">
    <property type="match status" value="1"/>
</dbReference>
<dbReference type="Gene3D" id="3.30.2090.10">
    <property type="entry name" value="Multidrug efflux transporter AcrB TolC docking domain, DN and DC subdomains"/>
    <property type="match status" value="2"/>
</dbReference>
<evidence type="ECO:0000256" key="1">
    <source>
        <dbReference type="ARBA" id="ARBA00004651"/>
    </source>
</evidence>
<proteinExistence type="inferred from homology"/>
<dbReference type="GO" id="GO:0042910">
    <property type="term" value="F:xenobiotic transmembrane transporter activity"/>
    <property type="evidence" value="ECO:0007669"/>
    <property type="project" value="TreeGrafter"/>
</dbReference>
<evidence type="ECO:0000256" key="7">
    <source>
        <dbReference type="ARBA" id="ARBA00022989"/>
    </source>
</evidence>
<evidence type="ECO:0000256" key="5">
    <source>
        <dbReference type="ARBA" id="ARBA00022475"/>
    </source>
</evidence>
<dbReference type="GO" id="GO:0008324">
    <property type="term" value="F:monoatomic cation transmembrane transporter activity"/>
    <property type="evidence" value="ECO:0007669"/>
    <property type="project" value="InterPro"/>
</dbReference>
<dbReference type="SUPFAM" id="SSF82693">
    <property type="entry name" value="Multidrug efflux transporter AcrB pore domain, PN1, PN2, PC1 and PC2 subdomains"/>
    <property type="match status" value="3"/>
</dbReference>